<dbReference type="AlphaFoldDB" id="A0A6M0CNJ2"/>
<protein>
    <submittedName>
        <fullName evidence="1">Ribosome recycling factor</fullName>
    </submittedName>
</protein>
<evidence type="ECO:0000313" key="1">
    <source>
        <dbReference type="EMBL" id="NER58882.1"/>
    </source>
</evidence>
<reference evidence="1 2" key="1">
    <citation type="submission" date="2020-02" db="EMBL/GenBank/DDBJ databases">
        <title>Broccoli isolated Pseudomonas sp.</title>
        <authorList>
            <person name="Fujikawa T."/>
            <person name="Sawada H."/>
        </authorList>
    </citation>
    <scope>NUCLEOTIDE SEQUENCE [LARGE SCALE GENOMIC DNA]</scope>
    <source>
        <strain evidence="1 2">MAFF212428</strain>
    </source>
</reference>
<gene>
    <name evidence="1" type="ORF">G3435_00645</name>
</gene>
<organism evidence="1 2">
    <name type="scientific">Pseudomonas brassicae</name>
    <dbReference type="NCBI Taxonomy" id="2708063"/>
    <lineage>
        <taxon>Bacteria</taxon>
        <taxon>Pseudomonadati</taxon>
        <taxon>Pseudomonadota</taxon>
        <taxon>Gammaproteobacteria</taxon>
        <taxon>Pseudomonadales</taxon>
        <taxon>Pseudomonadaceae</taxon>
        <taxon>Pseudomonas</taxon>
    </lineage>
</organism>
<dbReference type="Proteomes" id="UP000480410">
    <property type="component" value="Unassembled WGS sequence"/>
</dbReference>
<sequence>MINEIKKDAQERMQKSLESLAHAFSRIRTGQAHPSVLEGVMVPYYGTDTPIK</sequence>
<name>A0A6M0CNJ2_9PSED</name>
<dbReference type="InterPro" id="IPR036191">
    <property type="entry name" value="RRF_sf"/>
</dbReference>
<dbReference type="SUPFAM" id="SSF55194">
    <property type="entry name" value="Ribosome recycling factor, RRF"/>
    <property type="match status" value="1"/>
</dbReference>
<dbReference type="Gene3D" id="1.10.132.20">
    <property type="entry name" value="Ribosome-recycling factor"/>
    <property type="match status" value="1"/>
</dbReference>
<comment type="caution">
    <text evidence="1">The sequence shown here is derived from an EMBL/GenBank/DDBJ whole genome shotgun (WGS) entry which is preliminary data.</text>
</comment>
<feature type="non-terminal residue" evidence="1">
    <location>
        <position position="52"/>
    </location>
</feature>
<evidence type="ECO:0000313" key="2">
    <source>
        <dbReference type="Proteomes" id="UP000480410"/>
    </source>
</evidence>
<dbReference type="EMBL" id="JAAHBV010000010">
    <property type="protein sequence ID" value="NER58882.1"/>
    <property type="molecule type" value="Genomic_DNA"/>
</dbReference>
<proteinExistence type="predicted"/>
<accession>A0A6M0CNJ2</accession>